<feature type="transmembrane region" description="Helical" evidence="12">
    <location>
        <begin position="33"/>
        <end position="54"/>
    </location>
</feature>
<keyword evidence="5 12" id="KW-1133">Transmembrane helix</keyword>
<evidence type="ECO:0000256" key="4">
    <source>
        <dbReference type="ARBA" id="ARBA00022692"/>
    </source>
</evidence>
<keyword evidence="12" id="KW-0813">Transport</keyword>
<comment type="catalytic activity">
    <reaction evidence="11">
        <text>fluoride(in) = fluoride(out)</text>
        <dbReference type="Rhea" id="RHEA:76159"/>
        <dbReference type="ChEBI" id="CHEBI:17051"/>
    </reaction>
    <physiologicalReaction direction="left-to-right" evidence="11">
        <dbReference type="Rhea" id="RHEA:76160"/>
    </physiologicalReaction>
</comment>
<keyword evidence="7 12" id="KW-0406">Ion transport</keyword>
<dbReference type="HAMAP" id="MF_00454">
    <property type="entry name" value="FluC"/>
    <property type="match status" value="1"/>
</dbReference>
<evidence type="ECO:0000256" key="6">
    <source>
        <dbReference type="ARBA" id="ARBA00023053"/>
    </source>
</evidence>
<evidence type="ECO:0000256" key="5">
    <source>
        <dbReference type="ARBA" id="ARBA00022989"/>
    </source>
</evidence>
<evidence type="ECO:0000313" key="13">
    <source>
        <dbReference type="EMBL" id="WMT02075.1"/>
    </source>
</evidence>
<dbReference type="RefSeq" id="WP_250450395.1">
    <property type="nucleotide sequence ID" value="NZ_CP133568.1"/>
</dbReference>
<comment type="subcellular location">
    <subcellularLocation>
        <location evidence="1 12">Cell membrane</location>
        <topology evidence="1 12">Multi-pass membrane protein</topology>
    </subcellularLocation>
</comment>
<dbReference type="NCBIfam" id="NF010792">
    <property type="entry name" value="PRK14196.1"/>
    <property type="match status" value="1"/>
</dbReference>
<feature type="transmembrane region" description="Helical" evidence="12">
    <location>
        <begin position="94"/>
        <end position="119"/>
    </location>
</feature>
<dbReference type="Proteomes" id="UP001229313">
    <property type="component" value="Chromosome"/>
</dbReference>
<organism evidence="13 14">
    <name type="scientific">Lysobacter yananisis</name>
    <dbReference type="NCBI Taxonomy" id="1003114"/>
    <lineage>
        <taxon>Bacteria</taxon>
        <taxon>Pseudomonadati</taxon>
        <taxon>Pseudomonadota</taxon>
        <taxon>Gammaproteobacteria</taxon>
        <taxon>Lysobacterales</taxon>
        <taxon>Lysobacteraceae</taxon>
        <taxon>Lysobacter</taxon>
    </lineage>
</organism>
<keyword evidence="4 12" id="KW-0812">Transmembrane</keyword>
<evidence type="ECO:0000256" key="2">
    <source>
        <dbReference type="ARBA" id="ARBA00022475"/>
    </source>
</evidence>
<protein>
    <recommendedName>
        <fullName evidence="12">Fluoride-specific ion channel FluC</fullName>
    </recommendedName>
</protein>
<gene>
    <name evidence="12 13" type="primary">crcB</name>
    <name evidence="12" type="synonym">fluC</name>
    <name evidence="13" type="ORF">RDV84_19225</name>
</gene>
<keyword evidence="3" id="KW-0997">Cell inner membrane</keyword>
<feature type="binding site" evidence="12">
    <location>
        <position position="73"/>
    </location>
    <ligand>
        <name>Na(+)</name>
        <dbReference type="ChEBI" id="CHEBI:29101"/>
        <note>structural</note>
    </ligand>
</feature>
<keyword evidence="9 12" id="KW-0407">Ion channel</keyword>
<evidence type="ECO:0000256" key="12">
    <source>
        <dbReference type="HAMAP-Rule" id="MF_00454"/>
    </source>
</evidence>
<comment type="function">
    <text evidence="12">Fluoride-specific ion channel. Important for reducing fluoride concentration in the cell, thus reducing its toxicity.</text>
</comment>
<evidence type="ECO:0000256" key="10">
    <source>
        <dbReference type="ARBA" id="ARBA00035120"/>
    </source>
</evidence>
<dbReference type="PANTHER" id="PTHR28259:SF1">
    <property type="entry name" value="FLUORIDE EXPORT PROTEIN 1-RELATED"/>
    <property type="match status" value="1"/>
</dbReference>
<feature type="transmembrane region" description="Helical" evidence="12">
    <location>
        <begin position="61"/>
        <end position="82"/>
    </location>
</feature>
<reference evidence="13 14" key="1">
    <citation type="submission" date="2023-08" db="EMBL/GenBank/DDBJ databases">
        <title>The whole genome sequence of Lysobacter yananisis.</title>
        <authorList>
            <person name="Sun H."/>
        </authorList>
    </citation>
    <scope>NUCLEOTIDE SEQUENCE [LARGE SCALE GENOMIC DNA]</scope>
    <source>
        <strain evidence="13 14">SNNU513</strain>
    </source>
</reference>
<evidence type="ECO:0000256" key="11">
    <source>
        <dbReference type="ARBA" id="ARBA00035585"/>
    </source>
</evidence>
<accession>A0ABY9P4W5</accession>
<evidence type="ECO:0000256" key="9">
    <source>
        <dbReference type="ARBA" id="ARBA00023303"/>
    </source>
</evidence>
<evidence type="ECO:0000313" key="14">
    <source>
        <dbReference type="Proteomes" id="UP001229313"/>
    </source>
</evidence>
<evidence type="ECO:0000256" key="8">
    <source>
        <dbReference type="ARBA" id="ARBA00023136"/>
    </source>
</evidence>
<keyword evidence="12" id="KW-0479">Metal-binding</keyword>
<evidence type="ECO:0000256" key="3">
    <source>
        <dbReference type="ARBA" id="ARBA00022519"/>
    </source>
</evidence>
<sequence length="131" mass="13333">MSAVSIFIGAGLGALLRWWLGLALNPLFPTVPMGTLAANALGGLLMGVLMAVFAQYETLPLALRLALTTGFLGGLTTFSTFSAETSSLLLRGEYGWAGAIVAAHVGASLLATLAGVMAVRGLLRWLAGAAA</sequence>
<evidence type="ECO:0000256" key="7">
    <source>
        <dbReference type="ARBA" id="ARBA00023065"/>
    </source>
</evidence>
<keyword evidence="6 12" id="KW-0915">Sodium</keyword>
<feature type="binding site" evidence="12">
    <location>
        <position position="76"/>
    </location>
    <ligand>
        <name>Na(+)</name>
        <dbReference type="ChEBI" id="CHEBI:29101"/>
        <note>structural</note>
    </ligand>
</feature>
<dbReference type="InterPro" id="IPR003691">
    <property type="entry name" value="FluC"/>
</dbReference>
<keyword evidence="14" id="KW-1185">Reference proteome</keyword>
<proteinExistence type="inferred from homology"/>
<name>A0ABY9P4W5_9GAMM</name>
<dbReference type="EMBL" id="CP133568">
    <property type="protein sequence ID" value="WMT02075.1"/>
    <property type="molecule type" value="Genomic_DNA"/>
</dbReference>
<keyword evidence="2 12" id="KW-1003">Cell membrane</keyword>
<dbReference type="Pfam" id="PF02537">
    <property type="entry name" value="CRCB"/>
    <property type="match status" value="1"/>
</dbReference>
<dbReference type="PANTHER" id="PTHR28259">
    <property type="entry name" value="FLUORIDE EXPORT PROTEIN 1-RELATED"/>
    <property type="match status" value="1"/>
</dbReference>
<evidence type="ECO:0000256" key="1">
    <source>
        <dbReference type="ARBA" id="ARBA00004651"/>
    </source>
</evidence>
<dbReference type="NCBIfam" id="TIGR00494">
    <property type="entry name" value="crcB"/>
    <property type="match status" value="1"/>
</dbReference>
<comment type="similarity">
    <text evidence="10 12">Belongs to the fluoride channel Fluc/FEX (TC 1.A.43) family.</text>
</comment>
<keyword evidence="8 12" id="KW-0472">Membrane</keyword>
<comment type="activity regulation">
    <text evidence="12">Na(+) is not transported, but it plays an essential structural role and its presence is essential for fluoride channel function.</text>
</comment>